<proteinExistence type="predicted"/>
<dbReference type="AlphaFoldDB" id="A0A3B3B6T8"/>
<protein>
    <recommendedName>
        <fullName evidence="3">Tc1-like transposase DDE domain-containing protein</fullName>
    </recommendedName>
</protein>
<dbReference type="Ensembl" id="ENSOMET00000014396.1">
    <property type="protein sequence ID" value="ENSOMEP00000001296.1"/>
    <property type="gene ID" value="ENSOMEG00000002198.1"/>
</dbReference>
<dbReference type="Proteomes" id="UP000261560">
    <property type="component" value="Unplaced"/>
</dbReference>
<dbReference type="InterPro" id="IPR036397">
    <property type="entry name" value="RNaseH_sf"/>
</dbReference>
<reference evidence="1" key="1">
    <citation type="submission" date="2025-08" db="UniProtKB">
        <authorList>
            <consortium name="Ensembl"/>
        </authorList>
    </citation>
    <scope>IDENTIFICATION</scope>
</reference>
<keyword evidence="2" id="KW-1185">Reference proteome</keyword>
<reference evidence="1" key="2">
    <citation type="submission" date="2025-09" db="UniProtKB">
        <authorList>
            <consortium name="Ensembl"/>
        </authorList>
    </citation>
    <scope>IDENTIFICATION</scope>
</reference>
<evidence type="ECO:0000313" key="1">
    <source>
        <dbReference type="Ensembl" id="ENSOMEP00000001296.1"/>
    </source>
</evidence>
<dbReference type="PaxDb" id="30732-ENSOMEP00000001296"/>
<evidence type="ECO:0000313" key="2">
    <source>
        <dbReference type="Proteomes" id="UP000261560"/>
    </source>
</evidence>
<evidence type="ECO:0008006" key="3">
    <source>
        <dbReference type="Google" id="ProtNLM"/>
    </source>
</evidence>
<name>A0A3B3B6T8_ORYME</name>
<dbReference type="GeneTree" id="ENSGT01020000230579"/>
<accession>A0A3B3B6T8</accession>
<dbReference type="Gene3D" id="3.30.420.10">
    <property type="entry name" value="Ribonuclease H-like superfamily/Ribonuclease H"/>
    <property type="match status" value="1"/>
</dbReference>
<sequence length="85" mass="10116">MSLKEKPFKCGNNTSKSFQKVGVPHMVWPTVSFDLKPIEIIWDQLKRRTDDRTPPARDQAELYVEEWNVLSQNNIMRSVRSKRRR</sequence>
<dbReference type="GO" id="GO:0003676">
    <property type="term" value="F:nucleic acid binding"/>
    <property type="evidence" value="ECO:0007669"/>
    <property type="project" value="InterPro"/>
</dbReference>
<organism evidence="1 2">
    <name type="scientific">Oryzias melastigma</name>
    <name type="common">Marine medaka</name>
    <dbReference type="NCBI Taxonomy" id="30732"/>
    <lineage>
        <taxon>Eukaryota</taxon>
        <taxon>Metazoa</taxon>
        <taxon>Chordata</taxon>
        <taxon>Craniata</taxon>
        <taxon>Vertebrata</taxon>
        <taxon>Euteleostomi</taxon>
        <taxon>Actinopterygii</taxon>
        <taxon>Neopterygii</taxon>
        <taxon>Teleostei</taxon>
        <taxon>Neoteleostei</taxon>
        <taxon>Acanthomorphata</taxon>
        <taxon>Ovalentaria</taxon>
        <taxon>Atherinomorphae</taxon>
        <taxon>Beloniformes</taxon>
        <taxon>Adrianichthyidae</taxon>
        <taxon>Oryziinae</taxon>
        <taxon>Oryzias</taxon>
    </lineage>
</organism>